<dbReference type="InterPro" id="IPR006860">
    <property type="entry name" value="FecR"/>
</dbReference>
<dbReference type="PIRSF" id="PIRSF018266">
    <property type="entry name" value="FecR"/>
    <property type="match status" value="1"/>
</dbReference>
<keyword evidence="1" id="KW-0472">Membrane</keyword>
<dbReference type="Pfam" id="PF16344">
    <property type="entry name" value="FecR_C"/>
    <property type="match status" value="1"/>
</dbReference>
<evidence type="ECO:0000259" key="3">
    <source>
        <dbReference type="Pfam" id="PF16344"/>
    </source>
</evidence>
<comment type="caution">
    <text evidence="4">The sequence shown here is derived from an EMBL/GenBank/DDBJ whole genome shotgun (WGS) entry which is preliminary data.</text>
</comment>
<keyword evidence="1" id="KW-0812">Transmembrane</keyword>
<name>B7B605_9BACT</name>
<dbReference type="AlphaFoldDB" id="B7B605"/>
<dbReference type="PANTHER" id="PTHR30273">
    <property type="entry name" value="PERIPLASMIC SIGNAL SENSOR AND SIGMA FACTOR ACTIVATOR FECR-RELATED"/>
    <property type="match status" value="1"/>
</dbReference>
<dbReference type="EMBL" id="ABYH01000037">
    <property type="protein sequence ID" value="EEC98123.1"/>
    <property type="molecule type" value="Genomic_DNA"/>
</dbReference>
<dbReference type="Pfam" id="PF04773">
    <property type="entry name" value="FecR"/>
    <property type="match status" value="1"/>
</dbReference>
<dbReference type="HOGENOM" id="CLU_050192_2_2_10"/>
<reference evidence="4 5" key="2">
    <citation type="submission" date="2008-10" db="EMBL/GenBank/DDBJ databases">
        <authorList>
            <person name="Fulton L."/>
            <person name="Clifton S."/>
            <person name="Fulton B."/>
            <person name="Xu J."/>
            <person name="Minx P."/>
            <person name="Pepin K.H."/>
            <person name="Johnson M."/>
            <person name="Bhonagiri V."/>
            <person name="Nash W.E."/>
            <person name="Mardis E.R."/>
            <person name="Wilson R.K."/>
        </authorList>
    </citation>
    <scope>NUCLEOTIDE SEQUENCE [LARGE SCALE GENOMIC DNA]</scope>
    <source>
        <strain evidence="4 5">DSM 18315</strain>
    </source>
</reference>
<feature type="domain" description="FecR protein" evidence="2">
    <location>
        <begin position="167"/>
        <end position="258"/>
    </location>
</feature>
<dbReference type="InterPro" id="IPR012373">
    <property type="entry name" value="Ferrdict_sens_TM"/>
</dbReference>
<evidence type="ECO:0000313" key="4">
    <source>
        <dbReference type="EMBL" id="EEC98123.1"/>
    </source>
</evidence>
<dbReference type="STRING" id="537006.PRABACTJOHN_00449"/>
<dbReference type="GO" id="GO:0016989">
    <property type="term" value="F:sigma factor antagonist activity"/>
    <property type="evidence" value="ECO:0007669"/>
    <property type="project" value="TreeGrafter"/>
</dbReference>
<keyword evidence="1" id="KW-1133">Transmembrane helix</keyword>
<evidence type="ECO:0000313" key="5">
    <source>
        <dbReference type="Proteomes" id="UP000005510"/>
    </source>
</evidence>
<accession>B7B605</accession>
<evidence type="ECO:0000256" key="1">
    <source>
        <dbReference type="SAM" id="Phobius"/>
    </source>
</evidence>
<dbReference type="InterPro" id="IPR032508">
    <property type="entry name" value="FecR_C"/>
</dbReference>
<dbReference type="Gene3D" id="2.60.120.1440">
    <property type="match status" value="1"/>
</dbReference>
<feature type="domain" description="Protein FecR C-terminal" evidence="3">
    <location>
        <begin position="303"/>
        <end position="372"/>
    </location>
</feature>
<dbReference type="Gene3D" id="3.55.50.30">
    <property type="match status" value="1"/>
</dbReference>
<feature type="transmembrane region" description="Helical" evidence="1">
    <location>
        <begin position="128"/>
        <end position="148"/>
    </location>
</feature>
<dbReference type="PANTHER" id="PTHR30273:SF2">
    <property type="entry name" value="PROTEIN FECR"/>
    <property type="match status" value="1"/>
</dbReference>
<protein>
    <submittedName>
        <fullName evidence="4">Sigma factor regulatory protein, FecR/PupR family</fullName>
    </submittedName>
</protein>
<reference evidence="4 5" key="1">
    <citation type="submission" date="2008-10" db="EMBL/GenBank/DDBJ databases">
        <title>Draft genome sequence of Parabacteroides johnsonii (DSM 18315).</title>
        <authorList>
            <person name="Sudarsanam P."/>
            <person name="Ley R."/>
            <person name="Guruge J."/>
            <person name="Turnbaugh P.J."/>
            <person name="Mahowald M."/>
            <person name="Liep D."/>
            <person name="Gordon J."/>
        </authorList>
    </citation>
    <scope>NUCLEOTIDE SEQUENCE [LARGE SCALE GENOMIC DNA]</scope>
    <source>
        <strain evidence="4 5">DSM 18315</strain>
    </source>
</reference>
<organism evidence="4 5">
    <name type="scientific">Parabacteroides johnsonii DSM 18315</name>
    <dbReference type="NCBI Taxonomy" id="537006"/>
    <lineage>
        <taxon>Bacteria</taxon>
        <taxon>Pseudomonadati</taxon>
        <taxon>Bacteroidota</taxon>
        <taxon>Bacteroidia</taxon>
        <taxon>Bacteroidales</taxon>
        <taxon>Tannerellaceae</taxon>
        <taxon>Parabacteroides</taxon>
    </lineage>
</organism>
<evidence type="ECO:0000259" key="2">
    <source>
        <dbReference type="Pfam" id="PF04773"/>
    </source>
</evidence>
<dbReference type="Proteomes" id="UP000005510">
    <property type="component" value="Unassembled WGS sequence"/>
</dbReference>
<gene>
    <name evidence="4" type="ORF">PRABACTJOHN_00449</name>
</gene>
<proteinExistence type="predicted"/>
<sequence>MSKTDYTCTKPEKHNEEKLKKSAYSVVCISIVSRLHYKARDFMENDNNIKRIIQLYFGKHFSRSGRVLFGRWLRAEDGASEKTDMLQAFWEHSPAEATVETREDWDALQRHLQVEPVRRNTVSMYRGWIKYAAVIALMLLTGAATFFVTDRLKPTRHVEMAELFVPYGESRQVILPDGSQVWVDAGSLLVYPKDFTDTETRTVYLTGEASFTVRKNREKPFIVKTTYLDIQALGTVFTVASYPGDSCTSTILEEGSVKVDVKTGDHQPAILKPNERLVYSHAAHTVTVQSVDALLYKMERSGYLIYENVSFSHLMASLERKFNVTIHYNSQKYADEYYNVKFAPHETLEDVLTVLQQLIGIHFKIKGNVVFIN</sequence>